<dbReference type="GO" id="GO:0010411">
    <property type="term" value="P:xyloglucan metabolic process"/>
    <property type="evidence" value="ECO:0007669"/>
    <property type="project" value="TreeGrafter"/>
</dbReference>
<geneLocation type="plasmid" evidence="4 5">
    <name>1</name>
</geneLocation>
<dbReference type="HOGENOM" id="CLU_004847_0_0_0"/>
<dbReference type="InParanoid" id="W0RPQ3"/>
<feature type="domain" description="Sortilin N-terminal" evidence="3">
    <location>
        <begin position="589"/>
        <end position="724"/>
    </location>
</feature>
<keyword evidence="1" id="KW-0677">Repeat</keyword>
<protein>
    <recommendedName>
        <fullName evidence="3">Sortilin N-terminal domain-containing protein</fullName>
    </recommendedName>
</protein>
<gene>
    <name evidence="4" type="ORF">J421_4937</name>
</gene>
<sequence>MRPFYRLTFALLLALPSAAAVAQAPVAPADVWSALRWRQIGPTRAGRARAAAGVPSQPNVFYAGFDNGGVWRSTDYGANWVPIFDDQPTGSIGAIAVAPSDPNVIYVGTGAGIIRPDLSTGNGVYKSTDGGRTWTHLGLDDTRMIAMIDVDPRNPDRLFVAALGHPYGPNAERGIYRSTDGGRSFQKVLYKDEYTSANDVRVDPRDPNVVYATLWQQQQSFIEGQGFGGAGNGVFKSTDGGTTWKQLTEGLPAVIQANIALAPSNPSVVYAMIAGNAPGAQGPQAVTGIVGFYRSNDGGEHWTLATPNTRDPRPLARIGGGDLPTVAVDPKNENVVYSASVVMWRTEDGGATWSAVRGAPGGDDYQRVWINPNDTNILLAVSDQGAVVSGNRGLSWSDWYNQPTAAMYHVTTDNAFPYNVCAGQQDSGSACVASRATLGEITFRDWFPVNIQEYGIAAPDPRDPNVIFGSARTNVSRYDRRTGQTAQVGPSAEARGTQFSRNVRTMPIAFSPANPDVLFYTSNAVWKSTDRAHSWTRISPDLARPTWAVPANTGKYASQVTPAPLGSITALGPSPRDVKVLWAGTDDGNVQVTFDGGTTWSNVTPPAITPWTRIFNIDAGHFDTRTAYAAANTFRVDDDNPHFWRTHDGGRTWTEINTGIAGGAVANAIREDPRKPGLLYASTETQVWVSFDDGDHWQSLRRNMPAVSVRDLQVKDDSTCLCADLIAGTHGRGFWIMDDITPLRQEAERRAATTSGGAFLFTPATAVRVRFATVDPTPLPPEVTAGENPPPGGIIDYALGADATGPVTIEILDGARVIRHYTSADNRTGPDPAVDPLAYDQICRRTPTAPDCGLPLYWPAPRMTIGTSAGLHRVSWDLRYDPVSEADVPAGSDDDATGAVPRRTFPQVYAPWAPPGRYTVRLTVGGRSYTKPLTLRLDPRVKTPAAELTRVATLTRTLYDAAVAAHAAAARAATLRQRLDSAGADAEAFRAQVESLAPAPQRPAGGRLPARFRRGAAANAPPTLESASSALVAAAMAMQNAEVPPTADQLAAATRAQQRAASVMARWRVLETTGLPALNARRRAAGQPPIAVPESR</sequence>
<accession>W0RPQ3</accession>
<feature type="chain" id="PRO_5004794478" description="Sortilin N-terminal domain-containing protein" evidence="2">
    <location>
        <begin position="23"/>
        <end position="1096"/>
    </location>
</feature>
<dbReference type="Proteomes" id="UP000019151">
    <property type="component" value="Plasmid 1"/>
</dbReference>
<evidence type="ECO:0000313" key="5">
    <source>
        <dbReference type="Proteomes" id="UP000019151"/>
    </source>
</evidence>
<dbReference type="Gene3D" id="2.130.10.10">
    <property type="entry name" value="YVTN repeat-like/Quinoprotein amine dehydrogenase"/>
    <property type="match status" value="4"/>
</dbReference>
<keyword evidence="4" id="KW-0614">Plasmid</keyword>
<evidence type="ECO:0000259" key="3">
    <source>
        <dbReference type="Pfam" id="PF15902"/>
    </source>
</evidence>
<dbReference type="InterPro" id="IPR036278">
    <property type="entry name" value="Sialidase_sf"/>
</dbReference>
<feature type="signal peptide" evidence="2">
    <location>
        <begin position="1"/>
        <end position="22"/>
    </location>
</feature>
<dbReference type="RefSeq" id="WP_025413811.1">
    <property type="nucleotide sequence ID" value="NZ_CP007129.1"/>
</dbReference>
<dbReference type="InterPro" id="IPR052025">
    <property type="entry name" value="Xyloglucanase_GH74"/>
</dbReference>
<keyword evidence="5" id="KW-1185">Reference proteome</keyword>
<evidence type="ECO:0000256" key="1">
    <source>
        <dbReference type="ARBA" id="ARBA00022737"/>
    </source>
</evidence>
<dbReference type="EMBL" id="CP007129">
    <property type="protein sequence ID" value="AHG92472.1"/>
    <property type="molecule type" value="Genomic_DNA"/>
</dbReference>
<name>W0RPQ3_9BACT</name>
<dbReference type="AlphaFoldDB" id="W0RPQ3"/>
<keyword evidence="2" id="KW-0732">Signal</keyword>
<dbReference type="SUPFAM" id="SSF50939">
    <property type="entry name" value="Sialidases"/>
    <property type="match status" value="1"/>
</dbReference>
<dbReference type="InterPro" id="IPR031778">
    <property type="entry name" value="Sortilin_N"/>
</dbReference>
<feature type="domain" description="Sortilin N-terminal" evidence="3">
    <location>
        <begin position="124"/>
        <end position="251"/>
    </location>
</feature>
<proteinExistence type="predicted"/>
<dbReference type="PATRIC" id="fig|861299.3.peg.4992"/>
<dbReference type="InterPro" id="IPR015943">
    <property type="entry name" value="WD40/YVTN_repeat-like_dom_sf"/>
</dbReference>
<dbReference type="PANTHER" id="PTHR43739">
    <property type="entry name" value="XYLOGLUCANASE (EUROFUNG)"/>
    <property type="match status" value="1"/>
</dbReference>
<dbReference type="SUPFAM" id="SSF110296">
    <property type="entry name" value="Oligoxyloglucan reducing end-specific cellobiohydrolase"/>
    <property type="match status" value="1"/>
</dbReference>
<dbReference type="PANTHER" id="PTHR43739:SF5">
    <property type="entry name" value="EXO-ALPHA-SIALIDASE"/>
    <property type="match status" value="1"/>
</dbReference>
<dbReference type="Pfam" id="PF15902">
    <property type="entry name" value="Sortilin-Vps10"/>
    <property type="match status" value="2"/>
</dbReference>
<organism evidence="4 5">
    <name type="scientific">Gemmatirosa kalamazoonensis</name>
    <dbReference type="NCBI Taxonomy" id="861299"/>
    <lineage>
        <taxon>Bacteria</taxon>
        <taxon>Pseudomonadati</taxon>
        <taxon>Gemmatimonadota</taxon>
        <taxon>Gemmatimonadia</taxon>
        <taxon>Gemmatimonadales</taxon>
        <taxon>Gemmatimonadaceae</taxon>
        <taxon>Gemmatirosa</taxon>
    </lineage>
</organism>
<dbReference type="KEGG" id="gba:J421_4937"/>
<reference evidence="4 5" key="1">
    <citation type="journal article" date="2014" name="Genome Announc.">
        <title>Genome Sequence and Methylome of Soil Bacterium Gemmatirosa kalamazoonensis KBS708T, a Member of the Rarely Cultivated Gemmatimonadetes Phylum.</title>
        <authorList>
            <person name="Debruyn J.M."/>
            <person name="Radosevich M."/>
            <person name="Wommack K.E."/>
            <person name="Polson S.W."/>
            <person name="Hauser L.J."/>
            <person name="Fawaz M.N."/>
            <person name="Korlach J."/>
            <person name="Tsai Y.C."/>
        </authorList>
    </citation>
    <scope>NUCLEOTIDE SEQUENCE [LARGE SCALE GENOMIC DNA]</scope>
    <source>
        <strain evidence="4 5">KBS708</strain>
        <plasmid evidence="5">Plasmid 1</plasmid>
    </source>
</reference>
<evidence type="ECO:0000313" key="4">
    <source>
        <dbReference type="EMBL" id="AHG92472.1"/>
    </source>
</evidence>
<dbReference type="CDD" id="cd15482">
    <property type="entry name" value="Sialidase_non-viral"/>
    <property type="match status" value="1"/>
</dbReference>
<evidence type="ECO:0000256" key="2">
    <source>
        <dbReference type="SAM" id="SignalP"/>
    </source>
</evidence>